<gene>
    <name evidence="1" type="ORF">AFUS01_LOCUS34890</name>
</gene>
<protein>
    <submittedName>
        <fullName evidence="1">Uncharacterized protein</fullName>
    </submittedName>
</protein>
<evidence type="ECO:0000313" key="2">
    <source>
        <dbReference type="Proteomes" id="UP000708208"/>
    </source>
</evidence>
<organism evidence="1 2">
    <name type="scientific">Allacma fusca</name>
    <dbReference type="NCBI Taxonomy" id="39272"/>
    <lineage>
        <taxon>Eukaryota</taxon>
        <taxon>Metazoa</taxon>
        <taxon>Ecdysozoa</taxon>
        <taxon>Arthropoda</taxon>
        <taxon>Hexapoda</taxon>
        <taxon>Collembola</taxon>
        <taxon>Symphypleona</taxon>
        <taxon>Sminthuridae</taxon>
        <taxon>Allacma</taxon>
    </lineage>
</organism>
<reference evidence="1" key="1">
    <citation type="submission" date="2021-06" db="EMBL/GenBank/DDBJ databases">
        <authorList>
            <person name="Hodson N. C."/>
            <person name="Mongue J. A."/>
            <person name="Jaron S. K."/>
        </authorList>
    </citation>
    <scope>NUCLEOTIDE SEQUENCE</scope>
</reference>
<dbReference type="AlphaFoldDB" id="A0A8J2L036"/>
<dbReference type="EMBL" id="CAJVCH010533838">
    <property type="protein sequence ID" value="CAG7824746.1"/>
    <property type="molecule type" value="Genomic_DNA"/>
</dbReference>
<proteinExistence type="predicted"/>
<sequence>MFKLAEVFCSLKQKPAPLRDKWEGIKNGILTLPDHYKSQFWVTRAILEYLKICLEIKVIWVLLQEKLALL</sequence>
<comment type="caution">
    <text evidence="1">The sequence shown here is derived from an EMBL/GenBank/DDBJ whole genome shotgun (WGS) entry which is preliminary data.</text>
</comment>
<keyword evidence="2" id="KW-1185">Reference proteome</keyword>
<name>A0A8J2L036_9HEXA</name>
<evidence type="ECO:0000313" key="1">
    <source>
        <dbReference type="EMBL" id="CAG7824746.1"/>
    </source>
</evidence>
<accession>A0A8J2L036</accession>
<dbReference type="Proteomes" id="UP000708208">
    <property type="component" value="Unassembled WGS sequence"/>
</dbReference>